<evidence type="ECO:0000313" key="3">
    <source>
        <dbReference type="Proteomes" id="UP000887013"/>
    </source>
</evidence>
<organism evidence="2 3">
    <name type="scientific">Nephila pilipes</name>
    <name type="common">Giant wood spider</name>
    <name type="synonym">Nephila maculata</name>
    <dbReference type="NCBI Taxonomy" id="299642"/>
    <lineage>
        <taxon>Eukaryota</taxon>
        <taxon>Metazoa</taxon>
        <taxon>Ecdysozoa</taxon>
        <taxon>Arthropoda</taxon>
        <taxon>Chelicerata</taxon>
        <taxon>Arachnida</taxon>
        <taxon>Araneae</taxon>
        <taxon>Araneomorphae</taxon>
        <taxon>Entelegynae</taxon>
        <taxon>Araneoidea</taxon>
        <taxon>Nephilidae</taxon>
        <taxon>Nephila</taxon>
    </lineage>
</organism>
<reference evidence="2" key="1">
    <citation type="submission" date="2020-08" db="EMBL/GenBank/DDBJ databases">
        <title>Multicomponent nature underlies the extraordinary mechanical properties of spider dragline silk.</title>
        <authorList>
            <person name="Kono N."/>
            <person name="Nakamura H."/>
            <person name="Mori M."/>
            <person name="Yoshida Y."/>
            <person name="Ohtoshi R."/>
            <person name="Malay A.D."/>
            <person name="Moran D.A.P."/>
            <person name="Tomita M."/>
            <person name="Numata K."/>
            <person name="Arakawa K."/>
        </authorList>
    </citation>
    <scope>NUCLEOTIDE SEQUENCE</scope>
</reference>
<protein>
    <submittedName>
        <fullName evidence="2">Uncharacterized protein</fullName>
    </submittedName>
</protein>
<feature type="region of interest" description="Disordered" evidence="1">
    <location>
        <begin position="66"/>
        <end position="85"/>
    </location>
</feature>
<name>A0A8X6MHV4_NEPPI</name>
<proteinExistence type="predicted"/>
<evidence type="ECO:0000313" key="2">
    <source>
        <dbReference type="EMBL" id="GFS53150.1"/>
    </source>
</evidence>
<accession>A0A8X6MHV4</accession>
<comment type="caution">
    <text evidence="2">The sequence shown here is derived from an EMBL/GenBank/DDBJ whole genome shotgun (WGS) entry which is preliminary data.</text>
</comment>
<dbReference type="EMBL" id="BMAW01092102">
    <property type="protein sequence ID" value="GFS53150.1"/>
    <property type="molecule type" value="Genomic_DNA"/>
</dbReference>
<dbReference type="AlphaFoldDB" id="A0A8X6MHV4"/>
<keyword evidence="3" id="KW-1185">Reference proteome</keyword>
<evidence type="ECO:0000256" key="1">
    <source>
        <dbReference type="SAM" id="MobiDB-lite"/>
    </source>
</evidence>
<dbReference type="Proteomes" id="UP000887013">
    <property type="component" value="Unassembled WGS sequence"/>
</dbReference>
<sequence length="111" mass="12727">MGRKYRANMWSYISLYVYLSVRIDIYNQTVKKWNYVFRQPHGHQGSTRGGTFFGVGEKILREKKKKKVRECSAGKSDSNVLISAPPPPLQVVPSPFLLPDLISPQDVVRIF</sequence>
<gene>
    <name evidence="2" type="ORF">NPIL_263821</name>
</gene>